<reference evidence="3" key="1">
    <citation type="submission" date="2025-08" db="UniProtKB">
        <authorList>
            <consortium name="RefSeq"/>
        </authorList>
    </citation>
    <scope>IDENTIFICATION</scope>
    <source>
        <tissue evidence="3">Whole Larva</tissue>
    </source>
</reference>
<name>A0ABM1N4P1_NICVS</name>
<feature type="transmembrane region" description="Helical" evidence="1">
    <location>
        <begin position="7"/>
        <end position="24"/>
    </location>
</feature>
<dbReference type="RefSeq" id="XP_017781791.1">
    <property type="nucleotide sequence ID" value="XM_017926302.1"/>
</dbReference>
<sequence>MFGLYEIVVLFSSILTVILVKKFTEEKSPSICNVYKRCDAFYWPKFVIFYCIFTLLKLINFQKQYKHFDKAQRLPKTSKAFDEVSFSCSNNSGEFIVCDVSRRGDSSVDGMMAIKLKNSRLLRTNLKSASSNDSFKVEGIKVCPVEQGKKWKIIYDGQMKDDAGKMLPCKIDLDYSSDYPLFSYEKHANSVLFADSLAREDWSLNYFKNLQFLHQTHYEQHGDVRGVIRIGDKTENVSLNALRDHSFGKQRDWSQFHRYVLHYINVDNGDKISVGSISMPIAFSNLSVGHVFEAKTGKMQSISKSDFKLYQHGEDGVPPKDYAFTIKLGKVTYVIEVEVEEGFEYYRGNNEVKMIENSCKFRVNGRRAWGSIEWLYRHVE</sequence>
<dbReference type="PANTHER" id="PTHR34717:SF1">
    <property type="entry name" value="EG:BACR7A4.20 PROTEIN"/>
    <property type="match status" value="1"/>
</dbReference>
<dbReference type="PANTHER" id="PTHR34717">
    <property type="entry name" value="EG:BACR7A4.20 PROTEIN"/>
    <property type="match status" value="1"/>
</dbReference>
<keyword evidence="1" id="KW-1133">Transmembrane helix</keyword>
<dbReference type="SUPFAM" id="SSF159245">
    <property type="entry name" value="AttH-like"/>
    <property type="match status" value="1"/>
</dbReference>
<dbReference type="GeneID" id="108566434"/>
<accession>A0ABM1N4P1</accession>
<evidence type="ECO:0000313" key="2">
    <source>
        <dbReference type="Proteomes" id="UP000695000"/>
    </source>
</evidence>
<protein>
    <submittedName>
        <fullName evidence="3">Uncharacterized protein LOC108566434</fullName>
    </submittedName>
</protein>
<evidence type="ECO:0000256" key="1">
    <source>
        <dbReference type="SAM" id="Phobius"/>
    </source>
</evidence>
<keyword evidence="1" id="KW-0812">Transmembrane</keyword>
<organism evidence="2 3">
    <name type="scientific">Nicrophorus vespilloides</name>
    <name type="common">Boreal carrion beetle</name>
    <dbReference type="NCBI Taxonomy" id="110193"/>
    <lineage>
        <taxon>Eukaryota</taxon>
        <taxon>Metazoa</taxon>
        <taxon>Ecdysozoa</taxon>
        <taxon>Arthropoda</taxon>
        <taxon>Hexapoda</taxon>
        <taxon>Insecta</taxon>
        <taxon>Pterygota</taxon>
        <taxon>Neoptera</taxon>
        <taxon>Endopterygota</taxon>
        <taxon>Coleoptera</taxon>
        <taxon>Polyphaga</taxon>
        <taxon>Staphyliniformia</taxon>
        <taxon>Silphidae</taxon>
        <taxon>Nicrophorinae</taxon>
        <taxon>Nicrophorus</taxon>
    </lineage>
</organism>
<evidence type="ECO:0000313" key="3">
    <source>
        <dbReference type="RefSeq" id="XP_017781791.1"/>
    </source>
</evidence>
<feature type="transmembrane region" description="Helical" evidence="1">
    <location>
        <begin position="40"/>
        <end position="59"/>
    </location>
</feature>
<gene>
    <name evidence="3" type="primary">LOC108566434</name>
</gene>
<keyword evidence="1" id="KW-0472">Membrane</keyword>
<proteinExistence type="predicted"/>
<dbReference type="Proteomes" id="UP000695000">
    <property type="component" value="Unplaced"/>
</dbReference>
<keyword evidence="2" id="KW-1185">Reference proteome</keyword>